<reference evidence="1 2" key="1">
    <citation type="submission" date="2016-08" db="EMBL/GenBank/DDBJ databases">
        <title>Genomes of anaerobic fungi encode conserved fungal cellulosomes for biomass hydrolysis.</title>
        <authorList>
            <consortium name="DOE Joint Genome Institute"/>
            <person name="Haitjema C.H."/>
            <person name="Gilmore S.P."/>
            <person name="Henske J.K."/>
            <person name="Solomon K.V."/>
            <person name="De Groot R."/>
            <person name="Kuo A."/>
            <person name="Mondo S.J."/>
            <person name="Salamov A.A."/>
            <person name="Labutti K."/>
            <person name="Zhao Z."/>
            <person name="Chiniquy J."/>
            <person name="Barry K."/>
            <person name="Brewer H.M."/>
            <person name="Purvine S.O."/>
            <person name="Wright A.T."/>
            <person name="Boxma B."/>
            <person name="Van Alen T."/>
            <person name="Hackstein J.H."/>
            <person name="Baker S.E."/>
            <person name="Grigoriev I.V."/>
            <person name="O'Malley M.A."/>
        </authorList>
    </citation>
    <scope>NUCLEOTIDE SEQUENCE [LARGE SCALE GENOMIC DNA]</scope>
    <source>
        <strain evidence="2">finn</strain>
    </source>
</reference>
<dbReference type="PANTHER" id="PTHR24114">
    <property type="entry name" value="LEUCINE RICH REPEAT FAMILY PROTEIN"/>
    <property type="match status" value="1"/>
</dbReference>
<accession>A0A1Y1VGT7</accession>
<dbReference type="OrthoDB" id="333024at2759"/>
<dbReference type="Pfam" id="PF13516">
    <property type="entry name" value="LRR_6"/>
    <property type="match status" value="1"/>
</dbReference>
<evidence type="ECO:0000313" key="1">
    <source>
        <dbReference type="EMBL" id="ORX55293.1"/>
    </source>
</evidence>
<proteinExistence type="predicted"/>
<sequence length="191" mass="21652">NKLTRDGCVALCAALQKHNSLKSLRLSHCTVQDEGADAVKELLLVNNVIESIYLDYNKITRIGIKCIADALKINKTLKVLLLWGNIWDTEACNIFVHLLGGPVISLKCEPNADRTIPKHYDKSGPIRKYVNYPEVHNIDGESHYLYNNFYIPCQLADREHPLSRIHPDNTDIVFYEVEGVLNVARNNVNIE</sequence>
<organism evidence="1 2">
    <name type="scientific">Piromyces finnis</name>
    <dbReference type="NCBI Taxonomy" id="1754191"/>
    <lineage>
        <taxon>Eukaryota</taxon>
        <taxon>Fungi</taxon>
        <taxon>Fungi incertae sedis</taxon>
        <taxon>Chytridiomycota</taxon>
        <taxon>Chytridiomycota incertae sedis</taxon>
        <taxon>Neocallimastigomycetes</taxon>
        <taxon>Neocallimastigales</taxon>
        <taxon>Neocallimastigaceae</taxon>
        <taxon>Piromyces</taxon>
    </lineage>
</organism>
<dbReference type="Proteomes" id="UP000193719">
    <property type="component" value="Unassembled WGS sequence"/>
</dbReference>
<dbReference type="Gene3D" id="3.80.10.10">
    <property type="entry name" value="Ribonuclease Inhibitor"/>
    <property type="match status" value="1"/>
</dbReference>
<feature type="non-terminal residue" evidence="1">
    <location>
        <position position="1"/>
    </location>
</feature>
<dbReference type="InterPro" id="IPR032675">
    <property type="entry name" value="LRR_dom_sf"/>
</dbReference>
<evidence type="ECO:0000313" key="2">
    <source>
        <dbReference type="Proteomes" id="UP000193719"/>
    </source>
</evidence>
<dbReference type="STRING" id="1754191.A0A1Y1VGT7"/>
<dbReference type="SMART" id="SM00368">
    <property type="entry name" value="LRR_RI"/>
    <property type="match status" value="2"/>
</dbReference>
<dbReference type="EMBL" id="MCFH01000009">
    <property type="protein sequence ID" value="ORX55293.1"/>
    <property type="molecule type" value="Genomic_DNA"/>
</dbReference>
<dbReference type="InterPro" id="IPR001611">
    <property type="entry name" value="Leu-rich_rpt"/>
</dbReference>
<keyword evidence="2" id="KW-1185">Reference proteome</keyword>
<reference evidence="1 2" key="2">
    <citation type="submission" date="2016-08" db="EMBL/GenBank/DDBJ databases">
        <title>Pervasive Adenine N6-methylation of Active Genes in Fungi.</title>
        <authorList>
            <consortium name="DOE Joint Genome Institute"/>
            <person name="Mondo S.J."/>
            <person name="Dannebaum R.O."/>
            <person name="Kuo R.C."/>
            <person name="Labutti K."/>
            <person name="Haridas S."/>
            <person name="Kuo A."/>
            <person name="Salamov A."/>
            <person name="Ahrendt S.R."/>
            <person name="Lipzen A."/>
            <person name="Sullivan W."/>
            <person name="Andreopoulos W.B."/>
            <person name="Clum A."/>
            <person name="Lindquist E."/>
            <person name="Daum C."/>
            <person name="Ramamoorthy G.K."/>
            <person name="Gryganskyi A."/>
            <person name="Culley D."/>
            <person name="Magnuson J.K."/>
            <person name="James T.Y."/>
            <person name="O'Malley M.A."/>
            <person name="Stajich J.E."/>
            <person name="Spatafora J.W."/>
            <person name="Visel A."/>
            <person name="Grigoriev I.V."/>
        </authorList>
    </citation>
    <scope>NUCLEOTIDE SEQUENCE [LARGE SCALE GENOMIC DNA]</scope>
    <source>
        <strain evidence="2">finn</strain>
    </source>
</reference>
<dbReference type="PANTHER" id="PTHR24114:SF2">
    <property type="entry name" value="F-BOX DOMAIN-CONTAINING PROTEIN-RELATED"/>
    <property type="match status" value="1"/>
</dbReference>
<gene>
    <name evidence="1" type="ORF">BCR36DRAFT_281724</name>
</gene>
<dbReference type="InterPro" id="IPR052394">
    <property type="entry name" value="LRR-containing"/>
</dbReference>
<comment type="caution">
    <text evidence="1">The sequence shown here is derived from an EMBL/GenBank/DDBJ whole genome shotgun (WGS) entry which is preliminary data.</text>
</comment>
<dbReference type="SUPFAM" id="SSF52047">
    <property type="entry name" value="RNI-like"/>
    <property type="match status" value="1"/>
</dbReference>
<dbReference type="AlphaFoldDB" id="A0A1Y1VGT7"/>
<name>A0A1Y1VGT7_9FUNG</name>
<protein>
    <submittedName>
        <fullName evidence="1">RNI-like protein</fullName>
    </submittedName>
</protein>